<feature type="domain" description="Helicase ATP-binding" evidence="10">
    <location>
        <begin position="274"/>
        <end position="469"/>
    </location>
</feature>
<dbReference type="Gene3D" id="3.40.50.300">
    <property type="entry name" value="P-loop containing nucleotide triphosphate hydrolases"/>
    <property type="match status" value="2"/>
</dbReference>
<gene>
    <name evidence="12" type="primary">cas3</name>
    <name evidence="12" type="ORF">H2C83_09015</name>
</gene>
<keyword evidence="6" id="KW-0378">Hydrolase</keyword>
<dbReference type="InterPro" id="IPR006474">
    <property type="entry name" value="Helicase_Cas3_CRISPR-ass_core"/>
</dbReference>
<sequence length="838" mass="96584">MSDPKAYYSHYDQVTGKGKKLEQHLREVAEAARDSVPPSLDFDGIDCWQVKTLLQWQARFHDLGKYTDFFQKYLLEGQYSSFQNHAHISALALYGYLKERTAALGIDRKTSEVLCFLFYVMVRRHHGSLTTEGLFRREDLPRMKRECNAQANSLLERKEVLSDAVHLSEKETEQLLLDLPNLLENKKFTRSMRRIRMNYAHERWYFFMIYCFSQLVDKDKSSAADLRRRNRSALRSELVSGYIDLKSKGQHSNMNQKREQVRQTVLHRIDNLSDREIRNIRIFTLTAPTGIGKTLTSMQAAFRLSERLESIYAYNPKIITAIPFINIIEQTKKDYAEVLKDEGLLNIHHRLADKRLGKDRSGKQEIPIEKAMLEVESWEGDVILTTFVQFFQSLFTGNNARLIKINKLAGSIVILDEVQSIPEKYMPLVGAALMKLSQYFGTRFILMSATQPYLLEMGQKLLEQCASESANGAVNGLDVKSLSLLPDYADYYRFQARTKLVPSFRQVLDTDTFIDFFEQTWAGRSAVVVVNTIQRCIDIYSMMKDRLGGEAFVCHLSTNLVPKERKRVINEVKAALESGETVILVSTQTIEAGVDLDFEVGYRDLAPLESIVQTAGRVNRNGNLKRADGETEACPVYIVHLEKDHQWIYQLHHMDCTKRLLQQYGEIAEPDYLQIIDTYYRQMANCLSQESIDIWEEGIMKLDFSKVQQFQLIPEDQQAVDVFVELDDDAEKLADAYEMIRSSAAGINHELLEEVTGEKVSPESLSPFRRKALIRLILGRMGEYMVQVRYQRLQKTRPLSFSERGGVESSFYWVPLDQLSDFYDIETGYGGTEEARIW</sequence>
<dbReference type="RefSeq" id="WP_181739987.1">
    <property type="nucleotide sequence ID" value="NZ_JACEOL010000030.1"/>
</dbReference>
<evidence type="ECO:0000256" key="8">
    <source>
        <dbReference type="ARBA" id="ARBA00022840"/>
    </source>
</evidence>
<keyword evidence="5" id="KW-0547">Nucleotide-binding</keyword>
<evidence type="ECO:0000256" key="9">
    <source>
        <dbReference type="ARBA" id="ARBA00023118"/>
    </source>
</evidence>
<dbReference type="InterPro" id="IPR027417">
    <property type="entry name" value="P-loop_NTPase"/>
</dbReference>
<dbReference type="GO" id="GO:0004518">
    <property type="term" value="F:nuclease activity"/>
    <property type="evidence" value="ECO:0007669"/>
    <property type="project" value="UniProtKB-KW"/>
</dbReference>
<keyword evidence="4" id="KW-0479">Metal-binding</keyword>
<reference evidence="12 13" key="1">
    <citation type="submission" date="2020-07" db="EMBL/GenBank/DDBJ databases">
        <title>Thermoactinomyces phylogeny.</title>
        <authorList>
            <person name="Dunlap C."/>
        </authorList>
    </citation>
    <scope>NUCLEOTIDE SEQUENCE [LARGE SCALE GENOMIC DNA]</scope>
    <source>
        <strain evidence="12 13">AMNI-1</strain>
    </source>
</reference>
<proteinExistence type="inferred from homology"/>
<dbReference type="CDD" id="cd17930">
    <property type="entry name" value="DEXHc_cas3"/>
    <property type="match status" value="1"/>
</dbReference>
<dbReference type="SMART" id="SM00490">
    <property type="entry name" value="HELICc"/>
    <property type="match status" value="1"/>
</dbReference>
<dbReference type="GO" id="GO:0005524">
    <property type="term" value="F:ATP binding"/>
    <property type="evidence" value="ECO:0007669"/>
    <property type="project" value="UniProtKB-KW"/>
</dbReference>
<dbReference type="GO" id="GO:0046872">
    <property type="term" value="F:metal ion binding"/>
    <property type="evidence" value="ECO:0007669"/>
    <property type="project" value="UniProtKB-KW"/>
</dbReference>
<evidence type="ECO:0000259" key="11">
    <source>
        <dbReference type="PROSITE" id="PS51643"/>
    </source>
</evidence>
<dbReference type="GO" id="GO:0016787">
    <property type="term" value="F:hydrolase activity"/>
    <property type="evidence" value="ECO:0007669"/>
    <property type="project" value="UniProtKB-KW"/>
</dbReference>
<dbReference type="NCBIfam" id="TIGR01587">
    <property type="entry name" value="cas3_core"/>
    <property type="match status" value="1"/>
</dbReference>
<keyword evidence="3" id="KW-0540">Nuclease</keyword>
<accession>A0A7W2ARD6</accession>
<dbReference type="Gene3D" id="1.10.3210.30">
    <property type="match status" value="1"/>
</dbReference>
<dbReference type="NCBIfam" id="TIGR01596">
    <property type="entry name" value="cas3_HD"/>
    <property type="match status" value="1"/>
</dbReference>
<evidence type="ECO:0000256" key="1">
    <source>
        <dbReference type="ARBA" id="ARBA00006847"/>
    </source>
</evidence>
<dbReference type="SMART" id="SM00487">
    <property type="entry name" value="DEXDc"/>
    <property type="match status" value="1"/>
</dbReference>
<dbReference type="InterPro" id="IPR054712">
    <property type="entry name" value="Cas3-like_dom"/>
</dbReference>
<dbReference type="InterPro" id="IPR038257">
    <property type="entry name" value="CRISPR-assoc_Cas3_HD_sf"/>
</dbReference>
<dbReference type="InterPro" id="IPR014001">
    <property type="entry name" value="Helicase_ATP-bd"/>
</dbReference>
<comment type="similarity">
    <text evidence="1">In the N-terminal section; belongs to the CRISPR-associated nuclease Cas3-HD family.</text>
</comment>
<keyword evidence="9" id="KW-0051">Antiviral defense</keyword>
<dbReference type="EMBL" id="JACEOL010000030">
    <property type="protein sequence ID" value="MBA4602453.1"/>
    <property type="molecule type" value="Genomic_DNA"/>
</dbReference>
<dbReference type="GO" id="GO:0004386">
    <property type="term" value="F:helicase activity"/>
    <property type="evidence" value="ECO:0007669"/>
    <property type="project" value="UniProtKB-KW"/>
</dbReference>
<dbReference type="Pfam" id="PF00270">
    <property type="entry name" value="DEAD"/>
    <property type="match status" value="1"/>
</dbReference>
<evidence type="ECO:0000259" key="10">
    <source>
        <dbReference type="PROSITE" id="PS51192"/>
    </source>
</evidence>
<evidence type="ECO:0000256" key="7">
    <source>
        <dbReference type="ARBA" id="ARBA00022806"/>
    </source>
</evidence>
<dbReference type="SUPFAM" id="SSF52540">
    <property type="entry name" value="P-loop containing nucleoside triphosphate hydrolases"/>
    <property type="match status" value="1"/>
</dbReference>
<dbReference type="InterPro" id="IPR006483">
    <property type="entry name" value="CRISPR-assoc_Cas3_HD"/>
</dbReference>
<evidence type="ECO:0000256" key="5">
    <source>
        <dbReference type="ARBA" id="ARBA00022741"/>
    </source>
</evidence>
<dbReference type="InterPro" id="IPR001650">
    <property type="entry name" value="Helicase_C-like"/>
</dbReference>
<evidence type="ECO:0000256" key="2">
    <source>
        <dbReference type="ARBA" id="ARBA00009046"/>
    </source>
</evidence>
<dbReference type="PROSITE" id="PS51643">
    <property type="entry name" value="HD_CAS3"/>
    <property type="match status" value="1"/>
</dbReference>
<dbReference type="GO" id="GO:0051607">
    <property type="term" value="P:defense response to virus"/>
    <property type="evidence" value="ECO:0007669"/>
    <property type="project" value="UniProtKB-KW"/>
</dbReference>
<keyword evidence="7" id="KW-0347">Helicase</keyword>
<comment type="caution">
    <text evidence="12">The sequence shown here is derived from an EMBL/GenBank/DDBJ whole genome shotgun (WGS) entry which is preliminary data.</text>
</comment>
<dbReference type="PROSITE" id="PS51192">
    <property type="entry name" value="HELICASE_ATP_BIND_1"/>
    <property type="match status" value="1"/>
</dbReference>
<protein>
    <submittedName>
        <fullName evidence="12">CRISPR-associated helicase Cas3</fullName>
    </submittedName>
</protein>
<dbReference type="GO" id="GO:0003676">
    <property type="term" value="F:nucleic acid binding"/>
    <property type="evidence" value="ECO:0007669"/>
    <property type="project" value="InterPro"/>
</dbReference>
<dbReference type="Proteomes" id="UP000538292">
    <property type="component" value="Unassembled WGS sequence"/>
</dbReference>
<keyword evidence="13" id="KW-1185">Reference proteome</keyword>
<evidence type="ECO:0000313" key="12">
    <source>
        <dbReference type="EMBL" id="MBA4602453.1"/>
    </source>
</evidence>
<organism evidence="12 13">
    <name type="scientific">Thermoactinomyces mirandus</name>
    <dbReference type="NCBI Taxonomy" id="2756294"/>
    <lineage>
        <taxon>Bacteria</taxon>
        <taxon>Bacillati</taxon>
        <taxon>Bacillota</taxon>
        <taxon>Bacilli</taxon>
        <taxon>Bacillales</taxon>
        <taxon>Thermoactinomycetaceae</taxon>
        <taxon>Thermoactinomyces</taxon>
    </lineage>
</organism>
<evidence type="ECO:0000256" key="4">
    <source>
        <dbReference type="ARBA" id="ARBA00022723"/>
    </source>
</evidence>
<evidence type="ECO:0000313" key="13">
    <source>
        <dbReference type="Proteomes" id="UP000538292"/>
    </source>
</evidence>
<evidence type="ECO:0000256" key="6">
    <source>
        <dbReference type="ARBA" id="ARBA00022801"/>
    </source>
</evidence>
<feature type="domain" description="HD Cas3-type" evidence="11">
    <location>
        <begin position="14"/>
        <end position="228"/>
    </location>
</feature>
<dbReference type="CDD" id="cd09641">
    <property type="entry name" value="Cas3''_I"/>
    <property type="match status" value="1"/>
</dbReference>
<dbReference type="Pfam" id="PF22590">
    <property type="entry name" value="Cas3-like_C_2"/>
    <property type="match status" value="1"/>
</dbReference>
<keyword evidence="8" id="KW-0067">ATP-binding</keyword>
<comment type="similarity">
    <text evidence="2">In the central section; belongs to the CRISPR-associated helicase Cas3 family.</text>
</comment>
<name>A0A7W2ARD6_9BACL</name>
<dbReference type="AlphaFoldDB" id="A0A7W2ARD6"/>
<evidence type="ECO:0000256" key="3">
    <source>
        <dbReference type="ARBA" id="ARBA00022722"/>
    </source>
</evidence>
<dbReference type="InterPro" id="IPR011545">
    <property type="entry name" value="DEAD/DEAH_box_helicase_dom"/>
</dbReference>